<feature type="domain" description="UBC core" evidence="6">
    <location>
        <begin position="344"/>
        <end position="493"/>
    </location>
</feature>
<dbReference type="PROSITE" id="PS50127">
    <property type="entry name" value="UBC_2"/>
    <property type="match status" value="1"/>
</dbReference>
<keyword evidence="1" id="KW-0808">Transferase</keyword>
<evidence type="ECO:0000313" key="8">
    <source>
        <dbReference type="Proteomes" id="UP000663853"/>
    </source>
</evidence>
<dbReference type="CDD" id="cd23797">
    <property type="entry name" value="UBCc_UBE2H"/>
    <property type="match status" value="1"/>
</dbReference>
<dbReference type="EMBL" id="CAJMXA010003889">
    <property type="protein sequence ID" value="CAE6523119.1"/>
    <property type="molecule type" value="Genomic_DNA"/>
</dbReference>
<keyword evidence="5" id="KW-1133">Transmembrane helix</keyword>
<dbReference type="InterPro" id="IPR016135">
    <property type="entry name" value="UBQ-conjugating_enzyme/RWD"/>
</dbReference>
<dbReference type="GO" id="GO:0016740">
    <property type="term" value="F:transferase activity"/>
    <property type="evidence" value="ECO:0007669"/>
    <property type="project" value="UniProtKB-KW"/>
</dbReference>
<evidence type="ECO:0000259" key="6">
    <source>
        <dbReference type="PROSITE" id="PS50127"/>
    </source>
</evidence>
<feature type="transmembrane region" description="Helical" evidence="5">
    <location>
        <begin position="12"/>
        <end position="33"/>
    </location>
</feature>
<feature type="active site" description="Glycyl thioester intermediate" evidence="3">
    <location>
        <position position="430"/>
    </location>
</feature>
<protein>
    <recommendedName>
        <fullName evidence="6">UBC core domain-containing protein</fullName>
    </recommendedName>
</protein>
<comment type="caution">
    <text evidence="7">The sequence shown here is derived from an EMBL/GenBank/DDBJ whole genome shotgun (WGS) entry which is preliminary data.</text>
</comment>
<feature type="compositionally biased region" description="Acidic residues" evidence="4">
    <location>
        <begin position="501"/>
        <end position="513"/>
    </location>
</feature>
<name>A0A8H3HE91_9AGAM</name>
<organism evidence="7 8">
    <name type="scientific">Rhizoctonia solani</name>
    <dbReference type="NCBI Taxonomy" id="456999"/>
    <lineage>
        <taxon>Eukaryota</taxon>
        <taxon>Fungi</taxon>
        <taxon>Dikarya</taxon>
        <taxon>Basidiomycota</taxon>
        <taxon>Agaricomycotina</taxon>
        <taxon>Agaricomycetes</taxon>
        <taxon>Cantharellales</taxon>
        <taxon>Ceratobasidiaceae</taxon>
        <taxon>Rhizoctonia</taxon>
    </lineage>
</organism>
<dbReference type="AlphaFoldDB" id="A0A8H3HE91"/>
<dbReference type="FunFam" id="3.10.110.10:FF:000061">
    <property type="entry name" value="Ubiquitin-conjugating enzyme E2 8"/>
    <property type="match status" value="1"/>
</dbReference>
<feature type="transmembrane region" description="Helical" evidence="5">
    <location>
        <begin position="246"/>
        <end position="267"/>
    </location>
</feature>
<dbReference type="Pfam" id="PF00179">
    <property type="entry name" value="UQ_con"/>
    <property type="match status" value="1"/>
</dbReference>
<dbReference type="SUPFAM" id="SSF54495">
    <property type="entry name" value="UBC-like"/>
    <property type="match status" value="1"/>
</dbReference>
<evidence type="ECO:0000256" key="4">
    <source>
        <dbReference type="SAM" id="MobiDB-lite"/>
    </source>
</evidence>
<dbReference type="Gene3D" id="3.10.110.10">
    <property type="entry name" value="Ubiquitin Conjugating Enzyme"/>
    <property type="match status" value="1"/>
</dbReference>
<keyword evidence="5" id="KW-0472">Membrane</keyword>
<dbReference type="SMART" id="SM00212">
    <property type="entry name" value="UBCc"/>
    <property type="match status" value="1"/>
</dbReference>
<proteinExistence type="predicted"/>
<feature type="transmembrane region" description="Helical" evidence="5">
    <location>
        <begin position="273"/>
        <end position="294"/>
    </location>
</feature>
<gene>
    <name evidence="7" type="ORF">RDB_LOCUS153244</name>
</gene>
<feature type="transmembrane region" description="Helical" evidence="5">
    <location>
        <begin position="45"/>
        <end position="64"/>
    </location>
</feature>
<reference evidence="7" key="1">
    <citation type="submission" date="2021-01" db="EMBL/GenBank/DDBJ databases">
        <authorList>
            <person name="Kaushik A."/>
        </authorList>
    </citation>
    <scope>NUCLEOTIDE SEQUENCE</scope>
    <source>
        <strain evidence="7">AG6-10EEA</strain>
    </source>
</reference>
<dbReference type="InterPro" id="IPR023313">
    <property type="entry name" value="UBQ-conjugating_AS"/>
</dbReference>
<dbReference type="PROSITE" id="PS00183">
    <property type="entry name" value="UBC_1"/>
    <property type="match status" value="1"/>
</dbReference>
<evidence type="ECO:0000256" key="1">
    <source>
        <dbReference type="ARBA" id="ARBA00022679"/>
    </source>
</evidence>
<keyword evidence="2" id="KW-0833">Ubl conjugation pathway</keyword>
<sequence length="527" mass="58497">MLNLNLFNRLRLCLFAIVFAAASVVLGICAYLTSRLISTGIHDFLIFSLVASGFTIVVLVLLALRSQPRIDAVVLFILVVLWLTMGAYSQDLIGHQFCYSLRGQTIPAKNDGTMSAENYCRRMKTVLAFSWANFVFLTLWLVGLLALIIKIYARGNRDIWGNSMSDVTIFTESPIIKPGEFPVGTGTSLPTAPGQTFVYYPTAPQAQVIQQFLKRIHSGAITTPTSVSSFEHPARVVRPAMRSDELVRWTTMGVSCAIGVQLLLFMIPSLRPYGTIIQILLALAACGGLAYVAANDRRQNGNLTAQEHSRNELKMIAMFFILWLMFAIMFRMTGVGGGHSSAPAAVAPTSDTHRNHDRERLMSDYKVSLVNDNMQEFYVMFNGPEETAFAGGVWKIHVELPDQYPYKSPSIGFMNKIFHPNIDELSGSVCLDVINQTWSPMFDMINIFESFLPQLLRYPNPSDPLNGEAAALLMREPKNYEAKVREYVKRYASKEAAEAAAAEEEEDDDEDAEMSSVGSISDDEGNA</sequence>
<keyword evidence="5" id="KW-0812">Transmembrane</keyword>
<evidence type="ECO:0000313" key="7">
    <source>
        <dbReference type="EMBL" id="CAE6523119.1"/>
    </source>
</evidence>
<accession>A0A8H3HE91</accession>
<feature type="region of interest" description="Disordered" evidence="4">
    <location>
        <begin position="495"/>
        <end position="527"/>
    </location>
</feature>
<feature type="transmembrane region" description="Helical" evidence="5">
    <location>
        <begin position="71"/>
        <end position="89"/>
    </location>
</feature>
<evidence type="ECO:0000256" key="5">
    <source>
        <dbReference type="SAM" id="Phobius"/>
    </source>
</evidence>
<feature type="transmembrane region" description="Helical" evidence="5">
    <location>
        <begin position="315"/>
        <end position="333"/>
    </location>
</feature>
<dbReference type="InterPro" id="IPR000608">
    <property type="entry name" value="UBC"/>
</dbReference>
<dbReference type="PANTHER" id="PTHR24068">
    <property type="entry name" value="UBIQUITIN-CONJUGATING ENZYME E2"/>
    <property type="match status" value="1"/>
</dbReference>
<evidence type="ECO:0000256" key="2">
    <source>
        <dbReference type="ARBA" id="ARBA00022786"/>
    </source>
</evidence>
<evidence type="ECO:0000256" key="3">
    <source>
        <dbReference type="PROSITE-ProRule" id="PRU10133"/>
    </source>
</evidence>
<feature type="transmembrane region" description="Helical" evidence="5">
    <location>
        <begin position="131"/>
        <end position="153"/>
    </location>
</feature>
<dbReference type="Proteomes" id="UP000663853">
    <property type="component" value="Unassembled WGS sequence"/>
</dbReference>